<evidence type="ECO:0000313" key="2">
    <source>
        <dbReference type="Proteomes" id="UP000198242"/>
    </source>
</evidence>
<accession>A0A1C4UAV6</accession>
<keyword evidence="2" id="KW-1185">Reference proteome</keyword>
<reference evidence="2" key="1">
    <citation type="submission" date="2016-06" db="EMBL/GenBank/DDBJ databases">
        <authorList>
            <person name="Varghese N."/>
            <person name="Submissions Spin"/>
        </authorList>
    </citation>
    <scope>NUCLEOTIDE SEQUENCE [LARGE SCALE GENOMIC DNA]</scope>
    <source>
        <strain evidence="2">DSM 43909</strain>
    </source>
</reference>
<sequence length="34" mass="3670">MRWPHDGPANTLSARLPANMGNIATWVAQLVALP</sequence>
<evidence type="ECO:0000313" key="1">
    <source>
        <dbReference type="EMBL" id="SCE68786.1"/>
    </source>
</evidence>
<dbReference type="EMBL" id="LT607411">
    <property type="protein sequence ID" value="SCE68786.1"/>
    <property type="molecule type" value="Genomic_DNA"/>
</dbReference>
<organism evidence="1 2">
    <name type="scientific">Micromonospora viridifaciens</name>
    <dbReference type="NCBI Taxonomy" id="1881"/>
    <lineage>
        <taxon>Bacteria</taxon>
        <taxon>Bacillati</taxon>
        <taxon>Actinomycetota</taxon>
        <taxon>Actinomycetes</taxon>
        <taxon>Micromonosporales</taxon>
        <taxon>Micromonosporaceae</taxon>
        <taxon>Micromonospora</taxon>
    </lineage>
</organism>
<protein>
    <submittedName>
        <fullName evidence="1">Uncharacterized protein</fullName>
    </submittedName>
</protein>
<name>A0A1C4UAV6_MICVI</name>
<dbReference type="AlphaFoldDB" id="A0A1C4UAV6"/>
<proteinExistence type="predicted"/>
<dbReference type="Proteomes" id="UP000198242">
    <property type="component" value="Chromosome I"/>
</dbReference>
<gene>
    <name evidence="1" type="ORF">GA0074695_0316</name>
</gene>